<dbReference type="InterPro" id="IPR043502">
    <property type="entry name" value="DNA/RNA_pol_sf"/>
</dbReference>
<dbReference type="GO" id="GO:0008168">
    <property type="term" value="F:methyltransferase activity"/>
    <property type="evidence" value="ECO:0007669"/>
    <property type="project" value="UniProtKB-KW"/>
</dbReference>
<keyword evidence="5" id="KW-0808">Transferase</keyword>
<sequence length="503" mass="57808">MQRTYLAIDLKSFYASAECVKRGLDPMDTNLVVADMSRTEKTICLAVSPPLKKRGVSGRPRLYEVIQKVKGLNEIRLKEFSLEKFSSESYSDKVINENTDIGITYLVAPPRMALYRELSKKINKIYEKYVSPMDIHVYSVDEVFMDITWYIKSPLDAYKFTLPILKDVLKQTGITATAGVGTNIYLAKIAMDIVAKHKKPNKDGIIFAGLDEISYRKKLWTYEPLTDFWSIGRGYSEKLAKYHIYTMGDIAKCSMGSKSDYYNKDLLYKLFGVNAKLLIDHAWGYESCTIEEIKTYTKKSESISNSQVLSRAYKKSEARIILKEMVDLLCMELLSKKLTTNTVAINVSFDKSNMSDEEVMKNYKGELKIDRYGRLVPKSFSKIHTMDKRTDSISVILENILKLYDEGVDERLSIRKIGISFDRICKQEILEQNAVTQMTFDSFIQERKIKTQEEKIRERDDKLQKTMLEIRNKHGKNAVFKGLSLYKEATGIERNKLIGGHNA</sequence>
<name>A0A371IJ49_9FIRM</name>
<evidence type="ECO:0000256" key="4">
    <source>
        <dbReference type="ARBA" id="ARBA00022763"/>
    </source>
</evidence>
<feature type="domain" description="UmuC" evidence="6">
    <location>
        <begin position="5"/>
        <end position="232"/>
    </location>
</feature>
<dbReference type="GO" id="GO:0042276">
    <property type="term" value="P:error-prone translesion synthesis"/>
    <property type="evidence" value="ECO:0007669"/>
    <property type="project" value="TreeGrafter"/>
</dbReference>
<evidence type="ECO:0000256" key="2">
    <source>
        <dbReference type="ARBA" id="ARBA00022457"/>
    </source>
</evidence>
<dbReference type="PANTHER" id="PTHR11076:SF35">
    <property type="entry name" value="DNA REPAIR PROTEIN HOMOLOG YOBH"/>
    <property type="match status" value="1"/>
</dbReference>
<dbReference type="GO" id="GO:0006281">
    <property type="term" value="P:DNA repair"/>
    <property type="evidence" value="ECO:0007669"/>
    <property type="project" value="InterPro"/>
</dbReference>
<keyword evidence="2" id="KW-0515">Mutator protein</keyword>
<dbReference type="GO" id="GO:0003684">
    <property type="term" value="F:damaged DNA binding"/>
    <property type="evidence" value="ECO:0007669"/>
    <property type="project" value="InterPro"/>
</dbReference>
<dbReference type="Gene3D" id="1.10.150.20">
    <property type="entry name" value="5' to 3' exonuclease, C-terminal subdomain"/>
    <property type="match status" value="1"/>
</dbReference>
<dbReference type="Gene3D" id="3.30.1490.100">
    <property type="entry name" value="DNA polymerase, Y-family, little finger domain"/>
    <property type="match status" value="1"/>
</dbReference>
<dbReference type="AlphaFoldDB" id="A0A371IJ49"/>
<dbReference type="GO" id="GO:0005829">
    <property type="term" value="C:cytosol"/>
    <property type="evidence" value="ECO:0007669"/>
    <property type="project" value="TreeGrafter"/>
</dbReference>
<keyword evidence="5" id="KW-0239">DNA-directed DNA polymerase</keyword>
<dbReference type="STRING" id="1871336.BBG48_08135"/>
<proteinExistence type="inferred from homology"/>
<dbReference type="GO" id="GO:0009432">
    <property type="term" value="P:SOS response"/>
    <property type="evidence" value="ECO:0007669"/>
    <property type="project" value="TreeGrafter"/>
</dbReference>
<dbReference type="SUPFAM" id="SSF56672">
    <property type="entry name" value="DNA/RNA polymerases"/>
    <property type="match status" value="1"/>
</dbReference>
<keyword evidence="8" id="KW-1185">Reference proteome</keyword>
<dbReference type="InterPro" id="IPR050116">
    <property type="entry name" value="DNA_polymerase-Y"/>
</dbReference>
<protein>
    <submittedName>
        <fullName evidence="7">DNA methylase</fullName>
    </submittedName>
</protein>
<dbReference type="PANTHER" id="PTHR11076">
    <property type="entry name" value="DNA REPAIR POLYMERASE UMUC / TRANSFERASE FAMILY MEMBER"/>
    <property type="match status" value="1"/>
</dbReference>
<comment type="similarity">
    <text evidence="1">Belongs to the DNA polymerase type-Y family.</text>
</comment>
<dbReference type="Proteomes" id="UP000093352">
    <property type="component" value="Unassembled WGS sequence"/>
</dbReference>
<dbReference type="GO" id="GO:0003887">
    <property type="term" value="F:DNA-directed DNA polymerase activity"/>
    <property type="evidence" value="ECO:0007669"/>
    <property type="project" value="UniProtKB-KW"/>
</dbReference>
<evidence type="ECO:0000256" key="1">
    <source>
        <dbReference type="ARBA" id="ARBA00010945"/>
    </source>
</evidence>
<gene>
    <name evidence="7" type="ORF">BBG48_009640</name>
</gene>
<dbReference type="EMBL" id="MBEW02000032">
    <property type="protein sequence ID" value="RDY20509.1"/>
    <property type="molecule type" value="Genomic_DNA"/>
</dbReference>
<evidence type="ECO:0000259" key="6">
    <source>
        <dbReference type="PROSITE" id="PS50173"/>
    </source>
</evidence>
<dbReference type="InterPro" id="IPR036775">
    <property type="entry name" value="DNA_pol_Y-fam_lit_finger_sf"/>
</dbReference>
<dbReference type="Gene3D" id="3.30.70.270">
    <property type="match status" value="1"/>
</dbReference>
<dbReference type="GO" id="GO:0032259">
    <property type="term" value="P:methylation"/>
    <property type="evidence" value="ECO:0007669"/>
    <property type="project" value="UniProtKB-KW"/>
</dbReference>
<accession>A0A371IJ49</accession>
<organism evidence="7 8">
    <name type="scientific">Criibacterium bergeronii</name>
    <dbReference type="NCBI Taxonomy" id="1871336"/>
    <lineage>
        <taxon>Bacteria</taxon>
        <taxon>Bacillati</taxon>
        <taxon>Bacillota</taxon>
        <taxon>Clostridia</taxon>
        <taxon>Peptostreptococcales</taxon>
        <taxon>Filifactoraceae</taxon>
        <taxon>Criibacterium</taxon>
    </lineage>
</organism>
<keyword evidence="7" id="KW-0489">Methyltransferase</keyword>
<keyword evidence="4" id="KW-0227">DNA damage</keyword>
<dbReference type="Pfam" id="PF11799">
    <property type="entry name" value="IMS_C"/>
    <property type="match status" value="1"/>
</dbReference>
<comment type="caution">
    <text evidence="7">The sequence shown here is derived from an EMBL/GenBank/DDBJ whole genome shotgun (WGS) entry which is preliminary data.</text>
</comment>
<dbReference type="InterPro" id="IPR001126">
    <property type="entry name" value="UmuC"/>
</dbReference>
<evidence type="ECO:0000313" key="8">
    <source>
        <dbReference type="Proteomes" id="UP000093352"/>
    </source>
</evidence>
<evidence type="ECO:0000256" key="3">
    <source>
        <dbReference type="ARBA" id="ARBA00022695"/>
    </source>
</evidence>
<dbReference type="InterPro" id="IPR017961">
    <property type="entry name" value="DNA_pol_Y-fam_little_finger"/>
</dbReference>
<dbReference type="PROSITE" id="PS50173">
    <property type="entry name" value="UMUC"/>
    <property type="match status" value="1"/>
</dbReference>
<keyword evidence="3" id="KW-0548">Nucleotidyltransferase</keyword>
<dbReference type="RefSeq" id="WP_068912073.1">
    <property type="nucleotide sequence ID" value="NZ_MBEW02000032.1"/>
</dbReference>
<dbReference type="InterPro" id="IPR043128">
    <property type="entry name" value="Rev_trsase/Diguanyl_cyclase"/>
</dbReference>
<evidence type="ECO:0000313" key="7">
    <source>
        <dbReference type="EMBL" id="RDY20509.1"/>
    </source>
</evidence>
<evidence type="ECO:0000256" key="5">
    <source>
        <dbReference type="ARBA" id="ARBA00022932"/>
    </source>
</evidence>
<dbReference type="Pfam" id="PF00817">
    <property type="entry name" value="IMS"/>
    <property type="match status" value="1"/>
</dbReference>
<reference evidence="7 8" key="1">
    <citation type="journal article" date="2016" name="Genome Announc.">
        <title>Draft Genome Sequence of Criibacterium bergeronii gen. nov., sp. nov., Strain CCRI-22567T, Isolated from a Vaginal Sample from a Woman with Bacterial Vaginosis.</title>
        <authorList>
            <person name="Maheux A.F."/>
            <person name="Berube E."/>
            <person name="Boudreau D.K."/>
            <person name="Raymond F."/>
            <person name="Corbeil J."/>
            <person name="Roy P.H."/>
            <person name="Boissinot M."/>
            <person name="Omar R.F."/>
        </authorList>
    </citation>
    <scope>NUCLEOTIDE SEQUENCE [LARGE SCALE GENOMIC DNA]</scope>
    <source>
        <strain evidence="7 8">CCRI-22567</strain>
    </source>
</reference>